<feature type="domain" description="Strictosidine synthase conserved region" evidence="5">
    <location>
        <begin position="2"/>
        <end position="70"/>
    </location>
</feature>
<feature type="compositionally biased region" description="Polar residues" evidence="4">
    <location>
        <begin position="490"/>
        <end position="512"/>
    </location>
</feature>
<evidence type="ECO:0000256" key="2">
    <source>
        <dbReference type="ARBA" id="ARBA00022553"/>
    </source>
</evidence>
<feature type="compositionally biased region" description="Polar residues" evidence="4">
    <location>
        <begin position="1036"/>
        <end position="1095"/>
    </location>
</feature>
<evidence type="ECO:0000256" key="4">
    <source>
        <dbReference type="SAM" id="MobiDB-lite"/>
    </source>
</evidence>
<dbReference type="GO" id="GO:0016787">
    <property type="term" value="F:hydrolase activity"/>
    <property type="evidence" value="ECO:0007669"/>
    <property type="project" value="TreeGrafter"/>
</dbReference>
<reference evidence="6 7" key="1">
    <citation type="journal article" date="2021" name="Elife">
        <title>Chloroplast acquisition without the gene transfer in kleptoplastic sea slugs, Plakobranchus ocellatus.</title>
        <authorList>
            <person name="Maeda T."/>
            <person name="Takahashi S."/>
            <person name="Yoshida T."/>
            <person name="Shimamura S."/>
            <person name="Takaki Y."/>
            <person name="Nagai Y."/>
            <person name="Toyoda A."/>
            <person name="Suzuki Y."/>
            <person name="Arimoto A."/>
            <person name="Ishii H."/>
            <person name="Satoh N."/>
            <person name="Nishiyama T."/>
            <person name="Hasebe M."/>
            <person name="Maruyama T."/>
            <person name="Minagawa J."/>
            <person name="Obokata J."/>
            <person name="Shigenobu S."/>
        </authorList>
    </citation>
    <scope>NUCLEOTIDE SEQUENCE [LARGE SCALE GENOMIC DNA]</scope>
</reference>
<evidence type="ECO:0000256" key="3">
    <source>
        <dbReference type="ARBA" id="ARBA00023180"/>
    </source>
</evidence>
<dbReference type="InterPro" id="IPR018119">
    <property type="entry name" value="Strictosidine_synth_cons-reg"/>
</dbReference>
<name>A0AAV4HIT3_9GAST</name>
<feature type="compositionally biased region" description="Low complexity" evidence="4">
    <location>
        <begin position="358"/>
        <end position="374"/>
    </location>
</feature>
<dbReference type="PANTHER" id="PTHR10426:SF88">
    <property type="entry name" value="ADIPOCYTE PLASMA MEMBRANE-ASSOCIATED PROTEIN HEMOMUCIN-RELATED"/>
    <property type="match status" value="1"/>
</dbReference>
<feature type="region of interest" description="Disordered" evidence="4">
    <location>
        <begin position="720"/>
        <end position="741"/>
    </location>
</feature>
<feature type="region of interest" description="Disordered" evidence="4">
    <location>
        <begin position="441"/>
        <end position="558"/>
    </location>
</feature>
<dbReference type="PANTHER" id="PTHR10426">
    <property type="entry name" value="STRICTOSIDINE SYNTHASE-RELATED"/>
    <property type="match status" value="1"/>
</dbReference>
<feature type="compositionally biased region" description="Polar residues" evidence="4">
    <location>
        <begin position="450"/>
        <end position="460"/>
    </location>
</feature>
<evidence type="ECO:0000313" key="7">
    <source>
        <dbReference type="Proteomes" id="UP000762676"/>
    </source>
</evidence>
<evidence type="ECO:0000313" key="6">
    <source>
        <dbReference type="EMBL" id="GFR98108.1"/>
    </source>
</evidence>
<feature type="compositionally biased region" description="Low complexity" evidence="4">
    <location>
        <begin position="254"/>
        <end position="271"/>
    </location>
</feature>
<dbReference type="SUPFAM" id="SSF63829">
    <property type="entry name" value="Calcium-dependent phosphotriesterase"/>
    <property type="match status" value="1"/>
</dbReference>
<feature type="region of interest" description="Disordered" evidence="4">
    <location>
        <begin position="308"/>
        <end position="426"/>
    </location>
</feature>
<feature type="region of interest" description="Disordered" evidence="4">
    <location>
        <begin position="1148"/>
        <end position="1232"/>
    </location>
</feature>
<organism evidence="6 7">
    <name type="scientific">Elysia marginata</name>
    <dbReference type="NCBI Taxonomy" id="1093978"/>
    <lineage>
        <taxon>Eukaryota</taxon>
        <taxon>Metazoa</taxon>
        <taxon>Spiralia</taxon>
        <taxon>Lophotrochozoa</taxon>
        <taxon>Mollusca</taxon>
        <taxon>Gastropoda</taxon>
        <taxon>Heterobranchia</taxon>
        <taxon>Euthyneura</taxon>
        <taxon>Panpulmonata</taxon>
        <taxon>Sacoglossa</taxon>
        <taxon>Placobranchoidea</taxon>
        <taxon>Plakobranchidae</taxon>
        <taxon>Elysia</taxon>
    </lineage>
</organism>
<feature type="compositionally biased region" description="Polar residues" evidence="4">
    <location>
        <begin position="340"/>
        <end position="351"/>
    </location>
</feature>
<comment type="caution">
    <text evidence="6">The sequence shown here is derived from an EMBL/GenBank/DDBJ whole genome shotgun (WGS) entry which is preliminary data.</text>
</comment>
<comment type="similarity">
    <text evidence="1">Belongs to the strictosidine synthase family.</text>
</comment>
<keyword evidence="7" id="KW-1185">Reference proteome</keyword>
<protein>
    <submittedName>
        <fullName evidence="6">Adipocyte plasma membrane-associated protein</fullName>
    </submittedName>
</protein>
<keyword evidence="2" id="KW-0597">Phosphoprotein</keyword>
<evidence type="ECO:0000256" key="1">
    <source>
        <dbReference type="ARBA" id="ARBA00009191"/>
    </source>
</evidence>
<feature type="compositionally biased region" description="Basic and acidic residues" evidence="4">
    <location>
        <begin position="1202"/>
        <end position="1212"/>
    </location>
</feature>
<keyword evidence="3" id="KW-0325">Glycoprotein</keyword>
<feature type="region of interest" description="Disordered" evidence="4">
    <location>
        <begin position="931"/>
        <end position="960"/>
    </location>
</feature>
<sequence length="1244" mass="136320">MSDASAVFDYASRFWIMFEGRPDGRLIALTPSTGHVEEITANLAYPSGLEMTADRRAFLVAEAARSRIYRVELDKNRRYHKSFFRENLPGMPQHIRQASKGMNRGSYWVGLTFPRHQGDVSVLDQYSTQPAARNFLAKRRNEQQLRMMYSRRGLAVELDAEGRVIKSMHDPTSSKVTEVIEVNEHGGLAYVGTRSQNAVIRVVTSANRLSIDTMIQVMRSRCKVSEDKIPEAREALRRQILRRKSAATSSQIPSSANSQASATQSKQAARQLSYTQVRQKIGRPNLQSTASSPKSIRQGLSRIQKILNQRGLQNKKSSTGNMSTGKQAPNPPQSPAKTIKNAQQASITPNYTIPPQPQSFSQGQTRYQQQQSVPQLPPQNSFDQSYAKSLVRSPHQSNQLTFPDLNSAGLQTHSLPGVPPTYRDKMYPNSIRQSYLQNISKPPNIPIPSTTHYDQHTSGTGHVYAPNGNVPRPFSATGYQQGFAAPSPPQNSLRRPNLGQLSGSYQDSSPGSYANYRPPQTNVPTDPDPNNPFLPHGLVPTGHHSAAQSTHHDGGNKPQIVHKVVDGQMITQIIVPDIDKILYDTAEPMTTISPLFIPLPKPTTYKPDMFKPQTSFKTLSQAPFQTPPQNEKEKKLALGGFLGITPKPSAPAPKVPVFNLGPEMVNTLPEFGQTISSGLDASPIGIYGHDSSARQPTAAESNAAIALSMFTGVSGSTVKPPPTFQGVTTSPSPQGQEQHHEAQFQYARVTTNTVTAEETQPTTAARLEDKNHPKEITNVQNLQMFHPGEDSFSSTVPRDIVNSNSAVPKSTNSEPKQSLLKRGLQQLHHLFRQEETGQNQPKQQLLDNPTQLVRESMANEHKQTSTYLQALGTGMQTDSRSDPMVASTTEVFPTPSGVVRTSSTFSFVSRQNEALPTTENKGLLAFKEQEQMVQRPSVGSTFSSIPTSPQNSASVPTTGTSLVPAFSGAAAIHPRQHKDVNQLENEAQQQTSLFSSLVETPHSRTDRNRNPTHRHRPFHNSNQAQPPQELPRDQRISSYLSQSSPPNHQDNMQESQQHLALPNSRPQVSPNTGFFEQSQLPLSAPTSSANQNQQTDNSHGFIQIYQDGKYIVIPLSPNMLQSLSSSLGSAITGPQPSNLPTASIPQTAVSTVNSHPQDQVSTASGQPSETQPSTSPGILSIRPGNTPNHQQTSKTSTSSDRFPQRQTERISSDTKLQGLPAHNQQIPMNDNTAGLSSLVQSFTG</sequence>
<feature type="region of interest" description="Disordered" evidence="4">
    <location>
        <begin position="983"/>
        <end position="1095"/>
    </location>
</feature>
<feature type="compositionally biased region" description="Polar residues" evidence="4">
    <location>
        <begin position="983"/>
        <end position="998"/>
    </location>
</feature>
<proteinExistence type="inferred from homology"/>
<dbReference type="Proteomes" id="UP000762676">
    <property type="component" value="Unassembled WGS sequence"/>
</dbReference>
<dbReference type="InterPro" id="IPR011042">
    <property type="entry name" value="6-blade_b-propeller_TolB-like"/>
</dbReference>
<feature type="region of interest" description="Disordered" evidence="4">
    <location>
        <begin position="242"/>
        <end position="273"/>
    </location>
</feature>
<dbReference type="Gene3D" id="2.120.10.30">
    <property type="entry name" value="TolB, C-terminal domain"/>
    <property type="match status" value="1"/>
</dbReference>
<feature type="compositionally biased region" description="Polar residues" evidence="4">
    <location>
        <begin position="1222"/>
        <end position="1232"/>
    </location>
</feature>
<dbReference type="EMBL" id="BMAT01009082">
    <property type="protein sequence ID" value="GFR98108.1"/>
    <property type="molecule type" value="Genomic_DNA"/>
</dbReference>
<evidence type="ECO:0000259" key="5">
    <source>
        <dbReference type="Pfam" id="PF03088"/>
    </source>
</evidence>
<feature type="compositionally biased region" description="Polar residues" evidence="4">
    <location>
        <begin position="308"/>
        <end position="327"/>
    </location>
</feature>
<feature type="compositionally biased region" description="Polar residues" evidence="4">
    <location>
        <begin position="725"/>
        <end position="736"/>
    </location>
</feature>
<gene>
    <name evidence="6" type="ORF">ElyMa_004492900</name>
</gene>
<accession>A0AAV4HIT3</accession>
<dbReference type="Pfam" id="PF03088">
    <property type="entry name" value="Str_synth"/>
    <property type="match status" value="1"/>
</dbReference>
<feature type="compositionally biased region" description="Polar residues" evidence="4">
    <location>
        <begin position="1148"/>
        <end position="1201"/>
    </location>
</feature>
<dbReference type="GO" id="GO:0012505">
    <property type="term" value="C:endomembrane system"/>
    <property type="evidence" value="ECO:0007669"/>
    <property type="project" value="TreeGrafter"/>
</dbReference>
<dbReference type="AlphaFoldDB" id="A0AAV4HIT3"/>